<comment type="caution">
    <text evidence="2">The sequence shown here is derived from an EMBL/GenBank/DDBJ whole genome shotgun (WGS) entry which is preliminary data.</text>
</comment>
<dbReference type="AlphaFoldDB" id="A0AAI8V8K4"/>
<feature type="region of interest" description="Disordered" evidence="1">
    <location>
        <begin position="1"/>
        <end position="61"/>
    </location>
</feature>
<dbReference type="Proteomes" id="UP001295740">
    <property type="component" value="Unassembled WGS sequence"/>
</dbReference>
<evidence type="ECO:0000313" key="3">
    <source>
        <dbReference type="Proteomes" id="UP001295740"/>
    </source>
</evidence>
<proteinExistence type="predicted"/>
<feature type="compositionally biased region" description="Basic and acidic residues" evidence="1">
    <location>
        <begin position="40"/>
        <end position="57"/>
    </location>
</feature>
<sequence>MEVTECPRYHQHLPGPPDKAPERRPGVLARRQSITAQHPSRPEDSDDIGRQRQRLADPDLNGIVQSGLTLTDAHHTGRLEPYVSTNMISSLTKAAASTP</sequence>
<reference evidence="2" key="1">
    <citation type="submission" date="2023-10" db="EMBL/GenBank/DDBJ databases">
        <authorList>
            <person name="Hackl T."/>
        </authorList>
    </citation>
    <scope>NUCLEOTIDE SEQUENCE</scope>
</reference>
<dbReference type="EMBL" id="CAUWAG010000003">
    <property type="protein sequence ID" value="CAJ2500077.1"/>
    <property type="molecule type" value="Genomic_DNA"/>
</dbReference>
<evidence type="ECO:0000256" key="1">
    <source>
        <dbReference type="SAM" id="MobiDB-lite"/>
    </source>
</evidence>
<evidence type="ECO:0000313" key="2">
    <source>
        <dbReference type="EMBL" id="CAJ2500077.1"/>
    </source>
</evidence>
<protein>
    <submittedName>
        <fullName evidence="2">Uu.00g029300.m01.CDS01</fullName>
    </submittedName>
</protein>
<accession>A0AAI8V8K4</accession>
<organism evidence="2 3">
    <name type="scientific">Anthostomella pinea</name>
    <dbReference type="NCBI Taxonomy" id="933095"/>
    <lineage>
        <taxon>Eukaryota</taxon>
        <taxon>Fungi</taxon>
        <taxon>Dikarya</taxon>
        <taxon>Ascomycota</taxon>
        <taxon>Pezizomycotina</taxon>
        <taxon>Sordariomycetes</taxon>
        <taxon>Xylariomycetidae</taxon>
        <taxon>Xylariales</taxon>
        <taxon>Xylariaceae</taxon>
        <taxon>Anthostomella</taxon>
    </lineage>
</organism>
<keyword evidence="3" id="KW-1185">Reference proteome</keyword>
<gene>
    <name evidence="2" type="ORF">KHLLAP_LOCUS545</name>
</gene>
<name>A0AAI8V8K4_9PEZI</name>